<dbReference type="Pfam" id="PF13460">
    <property type="entry name" value="NAD_binding_10"/>
    <property type="match status" value="1"/>
</dbReference>
<dbReference type="Gene3D" id="3.40.50.720">
    <property type="entry name" value="NAD(P)-binding Rossmann-like Domain"/>
    <property type="match status" value="1"/>
</dbReference>
<evidence type="ECO:0000259" key="1">
    <source>
        <dbReference type="Pfam" id="PF13460"/>
    </source>
</evidence>
<sequence>MKVFIAGATGRVAEVTIKHLIQLGHQVTAGARQPERVNPLERVTAVKLDLHASINELSEIVKNHDAIYFLAGSRGKDLLQTDAFGATKLMQAAEASGIKRFILLSSIFATEPEKWSDPNLRHITDYNIAKYFADQWLIQNTNLDYTIVQPGNLIASETGSGKIELNVRKSQPNTIPNVAEVLSTILDKENTYRQIIQMSDGDTPIAQAIATI</sequence>
<dbReference type="EMBL" id="SPPD01000003">
    <property type="protein sequence ID" value="TFU98320.1"/>
    <property type="molecule type" value="Genomic_DNA"/>
</dbReference>
<evidence type="ECO:0000313" key="3">
    <source>
        <dbReference type="Proteomes" id="UP000297253"/>
    </source>
</evidence>
<dbReference type="Proteomes" id="UP000297253">
    <property type="component" value="Unassembled WGS sequence"/>
</dbReference>
<dbReference type="PANTHER" id="PTHR15020">
    <property type="entry name" value="FLAVIN REDUCTASE-RELATED"/>
    <property type="match status" value="1"/>
</dbReference>
<dbReference type="InterPro" id="IPR036291">
    <property type="entry name" value="NAD(P)-bd_dom_sf"/>
</dbReference>
<evidence type="ECO:0000313" key="2">
    <source>
        <dbReference type="EMBL" id="TFU98320.1"/>
    </source>
</evidence>
<accession>A0A4Y9JBC5</accession>
<dbReference type="RefSeq" id="WP_135181396.1">
    <property type="nucleotide sequence ID" value="NZ_JADGKZ010000003.1"/>
</dbReference>
<reference evidence="2 3" key="1">
    <citation type="submission" date="2019-03" db="EMBL/GenBank/DDBJ databases">
        <title>Diversity of the mouse oral microbiome.</title>
        <authorList>
            <person name="Joseph S."/>
            <person name="Aduse-Opoku J."/>
            <person name="Curtis M."/>
            <person name="Wade W."/>
            <person name="Hashim A."/>
        </authorList>
    </citation>
    <scope>NUCLEOTIDE SEQUENCE [LARGE SCALE GENOMIC DNA]</scope>
    <source>
        <strain evidence="2 3">WM131</strain>
    </source>
</reference>
<dbReference type="OrthoDB" id="9785372at2"/>
<dbReference type="AlphaFoldDB" id="A0A4Y9JBC5"/>
<feature type="domain" description="NAD(P)-binding" evidence="1">
    <location>
        <begin position="7"/>
        <end position="188"/>
    </location>
</feature>
<dbReference type="SUPFAM" id="SSF51735">
    <property type="entry name" value="NAD(P)-binding Rossmann-fold domains"/>
    <property type="match status" value="1"/>
</dbReference>
<dbReference type="InterPro" id="IPR016040">
    <property type="entry name" value="NAD(P)-bd_dom"/>
</dbReference>
<gene>
    <name evidence="2" type="ORF">E4T82_02865</name>
</gene>
<organism evidence="2 3">
    <name type="scientific">Streptococcus cuniculi</name>
    <dbReference type="NCBI Taxonomy" id="1432788"/>
    <lineage>
        <taxon>Bacteria</taxon>
        <taxon>Bacillati</taxon>
        <taxon>Bacillota</taxon>
        <taxon>Bacilli</taxon>
        <taxon>Lactobacillales</taxon>
        <taxon>Streptococcaceae</taxon>
        <taxon>Streptococcus</taxon>
    </lineage>
</organism>
<protein>
    <submittedName>
        <fullName evidence="2">NAD-dependent epimerase/dehydratase family protein</fullName>
    </submittedName>
</protein>
<name>A0A4Y9JBC5_9STRE</name>
<comment type="caution">
    <text evidence="2">The sequence shown here is derived from an EMBL/GenBank/DDBJ whole genome shotgun (WGS) entry which is preliminary data.</text>
</comment>
<proteinExistence type="predicted"/>
<dbReference type="PANTHER" id="PTHR15020:SF50">
    <property type="entry name" value="UPF0659 PROTEIN YMR090W"/>
    <property type="match status" value="1"/>
</dbReference>